<dbReference type="AlphaFoldDB" id="A0A9W5TZZ5"/>
<comment type="similarity">
    <text evidence="2">Belongs to the acyltransferase 3 family.</text>
</comment>
<gene>
    <name evidence="9" type="ORF">GCM10011409_31870</name>
</gene>
<keyword evidence="6 7" id="KW-0472">Membrane</keyword>
<dbReference type="InterPro" id="IPR002656">
    <property type="entry name" value="Acyl_transf_3_dom"/>
</dbReference>
<dbReference type="GO" id="GO:0009246">
    <property type="term" value="P:enterobacterial common antigen biosynthetic process"/>
    <property type="evidence" value="ECO:0007669"/>
    <property type="project" value="TreeGrafter"/>
</dbReference>
<feature type="transmembrane region" description="Helical" evidence="7">
    <location>
        <begin position="266"/>
        <end position="285"/>
    </location>
</feature>
<protein>
    <recommendedName>
        <fullName evidence="8">Acyltransferase 3 domain-containing protein</fullName>
    </recommendedName>
</protein>
<feature type="transmembrane region" description="Helical" evidence="7">
    <location>
        <begin position="148"/>
        <end position="167"/>
    </location>
</feature>
<sequence length="383" mass="44264">MERNDTLDFIKFFAIFFVVAIHSGTLKGVELGAVQGDDVDFAIDTFARFAVPFFFVTSGYLFMQKMKDIQEKNKRSASKKQLTYLKKYLMKLVKLYFAWVIFYFMFALVIDVIETEKTREAMIPMLTDFIASFKLESILYYGLDWPQYHLWFLLALIWAILILFVFSKARLLKVLLIVSLGLNIYGLFGQSYSFLYEAPYKTRDALFFALFYVTLGAIMARYYPTVKSIADKIPTKEYVLGVACLSVLQVVEGFITLQIYDGKSENYYITTIPLLIVLFLFVIKHSRIGKNSLFSKIGVNAVGIYVSHVFIMESIRIFMQRLGLTAFEDTVLWKLVFTPMVFIMAYFFYSGLQNGKKIVQSAGKEKTSTTIRNRELEYQQRGG</sequence>
<feature type="transmembrane region" description="Helical" evidence="7">
    <location>
        <begin position="9"/>
        <end position="26"/>
    </location>
</feature>
<evidence type="ECO:0000256" key="4">
    <source>
        <dbReference type="ARBA" id="ARBA00022692"/>
    </source>
</evidence>
<keyword evidence="3" id="KW-1003">Cell membrane</keyword>
<accession>A0A9W5TZZ5</accession>
<evidence type="ECO:0000256" key="2">
    <source>
        <dbReference type="ARBA" id="ARBA00007400"/>
    </source>
</evidence>
<feature type="domain" description="Acyltransferase 3" evidence="8">
    <location>
        <begin position="6"/>
        <end position="349"/>
    </location>
</feature>
<evidence type="ECO:0000256" key="6">
    <source>
        <dbReference type="ARBA" id="ARBA00023136"/>
    </source>
</evidence>
<feature type="transmembrane region" description="Helical" evidence="7">
    <location>
        <begin position="238"/>
        <end position="260"/>
    </location>
</feature>
<evidence type="ECO:0000256" key="1">
    <source>
        <dbReference type="ARBA" id="ARBA00004651"/>
    </source>
</evidence>
<dbReference type="PANTHER" id="PTHR40074">
    <property type="entry name" value="O-ACETYLTRANSFERASE WECH"/>
    <property type="match status" value="1"/>
</dbReference>
<evidence type="ECO:0000256" key="3">
    <source>
        <dbReference type="ARBA" id="ARBA00022475"/>
    </source>
</evidence>
<keyword evidence="5 7" id="KW-1133">Transmembrane helix</keyword>
<proteinExistence type="inferred from homology"/>
<feature type="transmembrane region" description="Helical" evidence="7">
    <location>
        <begin position="174"/>
        <end position="193"/>
    </location>
</feature>
<evidence type="ECO:0000259" key="8">
    <source>
        <dbReference type="Pfam" id="PF01757"/>
    </source>
</evidence>
<keyword evidence="10" id="KW-1185">Reference proteome</keyword>
<reference evidence="9" key="1">
    <citation type="journal article" date="2014" name="Int. J. Syst. Evol. Microbiol.">
        <title>Complete genome sequence of Corynebacterium casei LMG S-19264T (=DSM 44701T), isolated from a smear-ripened cheese.</title>
        <authorList>
            <consortium name="US DOE Joint Genome Institute (JGI-PGF)"/>
            <person name="Walter F."/>
            <person name="Albersmeier A."/>
            <person name="Kalinowski J."/>
            <person name="Ruckert C."/>
        </authorList>
    </citation>
    <scope>NUCLEOTIDE SEQUENCE</scope>
    <source>
        <strain evidence="9">CGMCC 1.15454</strain>
    </source>
</reference>
<comment type="caution">
    <text evidence="9">The sequence shown here is derived from an EMBL/GenBank/DDBJ whole genome shotgun (WGS) entry which is preliminary data.</text>
</comment>
<dbReference type="EMBL" id="BMJD01000030">
    <property type="protein sequence ID" value="GGB51904.1"/>
    <property type="molecule type" value="Genomic_DNA"/>
</dbReference>
<dbReference type="Pfam" id="PF01757">
    <property type="entry name" value="Acyl_transf_3"/>
    <property type="match status" value="1"/>
</dbReference>
<feature type="transmembrane region" description="Helical" evidence="7">
    <location>
        <begin position="95"/>
        <end position="113"/>
    </location>
</feature>
<reference evidence="9" key="2">
    <citation type="submission" date="2020-09" db="EMBL/GenBank/DDBJ databases">
        <authorList>
            <person name="Sun Q."/>
            <person name="Zhou Y."/>
        </authorList>
    </citation>
    <scope>NUCLEOTIDE SEQUENCE</scope>
    <source>
        <strain evidence="9">CGMCC 1.15454</strain>
    </source>
</reference>
<dbReference type="GO" id="GO:0005886">
    <property type="term" value="C:plasma membrane"/>
    <property type="evidence" value="ECO:0007669"/>
    <property type="project" value="UniProtKB-SubCell"/>
</dbReference>
<dbReference type="Proteomes" id="UP000621492">
    <property type="component" value="Unassembled WGS sequence"/>
</dbReference>
<feature type="transmembrane region" description="Helical" evidence="7">
    <location>
        <begin position="46"/>
        <end position="63"/>
    </location>
</feature>
<keyword evidence="4 7" id="KW-0812">Transmembrane</keyword>
<feature type="transmembrane region" description="Helical" evidence="7">
    <location>
        <begin position="297"/>
        <end position="319"/>
    </location>
</feature>
<evidence type="ECO:0000313" key="10">
    <source>
        <dbReference type="Proteomes" id="UP000621492"/>
    </source>
</evidence>
<evidence type="ECO:0000313" key="9">
    <source>
        <dbReference type="EMBL" id="GGB51904.1"/>
    </source>
</evidence>
<feature type="transmembrane region" description="Helical" evidence="7">
    <location>
        <begin position="331"/>
        <end position="349"/>
    </location>
</feature>
<evidence type="ECO:0000256" key="7">
    <source>
        <dbReference type="SAM" id="Phobius"/>
    </source>
</evidence>
<feature type="transmembrane region" description="Helical" evidence="7">
    <location>
        <begin position="205"/>
        <end position="226"/>
    </location>
</feature>
<organism evidence="9 10">
    <name type="scientific">Lentibacillus populi</name>
    <dbReference type="NCBI Taxonomy" id="1827502"/>
    <lineage>
        <taxon>Bacteria</taxon>
        <taxon>Bacillati</taxon>
        <taxon>Bacillota</taxon>
        <taxon>Bacilli</taxon>
        <taxon>Bacillales</taxon>
        <taxon>Bacillaceae</taxon>
        <taxon>Lentibacillus</taxon>
    </lineage>
</organism>
<comment type="subcellular location">
    <subcellularLocation>
        <location evidence="1">Cell membrane</location>
        <topology evidence="1">Multi-pass membrane protein</topology>
    </subcellularLocation>
</comment>
<evidence type="ECO:0000256" key="5">
    <source>
        <dbReference type="ARBA" id="ARBA00022989"/>
    </source>
</evidence>
<name>A0A9W5TZZ5_9BACI</name>
<dbReference type="RefSeq" id="WP_188725486.1">
    <property type="nucleotide sequence ID" value="NZ_BMJD01000030.1"/>
</dbReference>
<dbReference type="GO" id="GO:0016413">
    <property type="term" value="F:O-acetyltransferase activity"/>
    <property type="evidence" value="ECO:0007669"/>
    <property type="project" value="TreeGrafter"/>
</dbReference>
<dbReference type="PANTHER" id="PTHR40074:SF2">
    <property type="entry name" value="O-ACETYLTRANSFERASE WECH"/>
    <property type="match status" value="1"/>
</dbReference>